<proteinExistence type="inferred from homology"/>
<evidence type="ECO:0000256" key="4">
    <source>
        <dbReference type="ARBA" id="ARBA00022723"/>
    </source>
</evidence>
<keyword evidence="7" id="KW-1278">Translocase</keyword>
<feature type="transmembrane region" description="Helical" evidence="10">
    <location>
        <begin position="352"/>
        <end position="381"/>
    </location>
</feature>
<dbReference type="KEGG" id="bpsi:IX83_07405"/>
<feature type="transmembrane region" description="Helical" evidence="10">
    <location>
        <begin position="654"/>
        <end position="671"/>
    </location>
</feature>
<evidence type="ECO:0000313" key="13">
    <source>
        <dbReference type="Proteomes" id="UP000028945"/>
    </source>
</evidence>
<dbReference type="RefSeq" id="WP_038500786.1">
    <property type="nucleotide sequence ID" value="NZ_AFWK01000012.1"/>
</dbReference>
<dbReference type="InterPro" id="IPR001757">
    <property type="entry name" value="P_typ_ATPase"/>
</dbReference>
<keyword evidence="3 10" id="KW-0812">Transmembrane</keyword>
<dbReference type="GO" id="GO:0043682">
    <property type="term" value="F:P-type divalent copper transporter activity"/>
    <property type="evidence" value="ECO:0007669"/>
    <property type="project" value="TreeGrafter"/>
</dbReference>
<dbReference type="STRING" id="1072685.IX83_07405"/>
<dbReference type="InterPro" id="IPR023214">
    <property type="entry name" value="HAD_sf"/>
</dbReference>
<dbReference type="PRINTS" id="PR00943">
    <property type="entry name" value="CUATPASE"/>
</dbReference>
<keyword evidence="13" id="KW-1185">Reference proteome</keyword>
<feature type="transmembrane region" description="Helical" evidence="10">
    <location>
        <begin position="111"/>
        <end position="130"/>
    </location>
</feature>
<feature type="transmembrane region" description="Helical" evidence="10">
    <location>
        <begin position="677"/>
        <end position="695"/>
    </location>
</feature>
<dbReference type="SUPFAM" id="SSF55008">
    <property type="entry name" value="HMA, heavy metal-associated domain"/>
    <property type="match status" value="1"/>
</dbReference>
<dbReference type="Gene3D" id="3.30.70.100">
    <property type="match status" value="1"/>
</dbReference>
<keyword evidence="5 10" id="KW-0547">Nucleotide-binding</keyword>
<dbReference type="GO" id="GO:0005524">
    <property type="term" value="F:ATP binding"/>
    <property type="evidence" value="ECO:0007669"/>
    <property type="project" value="UniProtKB-UniRule"/>
</dbReference>
<dbReference type="PRINTS" id="PR00119">
    <property type="entry name" value="CATATPASE"/>
</dbReference>
<dbReference type="InterPro" id="IPR017969">
    <property type="entry name" value="Heavy-metal-associated_CS"/>
</dbReference>
<keyword evidence="4 10" id="KW-0479">Metal-binding</keyword>
<dbReference type="PANTHER" id="PTHR43520:SF8">
    <property type="entry name" value="P-TYPE CU(+) TRANSPORTER"/>
    <property type="match status" value="1"/>
</dbReference>
<feature type="domain" description="HMA" evidence="11">
    <location>
        <begin position="2"/>
        <end position="67"/>
    </location>
</feature>
<evidence type="ECO:0000256" key="2">
    <source>
        <dbReference type="ARBA" id="ARBA00006024"/>
    </source>
</evidence>
<dbReference type="SUPFAM" id="SSF56784">
    <property type="entry name" value="HAD-like"/>
    <property type="match status" value="1"/>
</dbReference>
<dbReference type="GO" id="GO:0012505">
    <property type="term" value="C:endomembrane system"/>
    <property type="evidence" value="ECO:0007669"/>
    <property type="project" value="UniProtKB-SubCell"/>
</dbReference>
<feature type="transmembrane region" description="Helical" evidence="10">
    <location>
        <begin position="171"/>
        <end position="189"/>
    </location>
</feature>
<feature type="transmembrane region" description="Helical" evidence="10">
    <location>
        <begin position="142"/>
        <end position="165"/>
    </location>
</feature>
<dbReference type="CDD" id="cd02094">
    <property type="entry name" value="P-type_ATPase_Cu-like"/>
    <property type="match status" value="1"/>
</dbReference>
<dbReference type="Gene3D" id="3.40.1110.10">
    <property type="entry name" value="Calcium-transporting ATPase, cytoplasmic domain N"/>
    <property type="match status" value="1"/>
</dbReference>
<dbReference type="NCBIfam" id="TIGR01525">
    <property type="entry name" value="ATPase-IB_hvy"/>
    <property type="match status" value="1"/>
</dbReference>
<feature type="transmembrane region" description="Helical" evidence="10">
    <location>
        <begin position="326"/>
        <end position="346"/>
    </location>
</feature>
<name>A0A077DG45_9BURK</name>
<keyword evidence="10" id="KW-1003">Cell membrane</keyword>
<dbReference type="Gene3D" id="3.40.50.1000">
    <property type="entry name" value="HAD superfamily/HAD-like"/>
    <property type="match status" value="1"/>
</dbReference>
<dbReference type="InterPro" id="IPR027256">
    <property type="entry name" value="P-typ_ATPase_IB"/>
</dbReference>
<dbReference type="InterPro" id="IPR023298">
    <property type="entry name" value="ATPase_P-typ_TM_dom_sf"/>
</dbReference>
<comment type="similarity">
    <text evidence="2 10">Belongs to the cation transport ATPase (P-type) (TC 3.A.3) family. Type IB subfamily.</text>
</comment>
<dbReference type="InterPro" id="IPR008250">
    <property type="entry name" value="ATPase_P-typ_transduc_dom_A_sf"/>
</dbReference>
<dbReference type="GO" id="GO:0016887">
    <property type="term" value="F:ATP hydrolysis activity"/>
    <property type="evidence" value="ECO:0007669"/>
    <property type="project" value="InterPro"/>
</dbReference>
<keyword evidence="8 10" id="KW-1133">Transmembrane helix</keyword>
<protein>
    <recommendedName>
        <fullName evidence="11">HMA domain-containing protein</fullName>
    </recommendedName>
</protein>
<dbReference type="NCBIfam" id="TIGR01512">
    <property type="entry name" value="ATPase-IB2_Cd"/>
    <property type="match status" value="1"/>
</dbReference>
<dbReference type="Gene3D" id="2.70.150.10">
    <property type="entry name" value="Calcium-transporting ATPase, cytoplasmic transduction domain A"/>
    <property type="match status" value="1"/>
</dbReference>
<dbReference type="PROSITE" id="PS00154">
    <property type="entry name" value="ATPASE_E1_E2"/>
    <property type="match status" value="1"/>
</dbReference>
<dbReference type="GO" id="GO:0005507">
    <property type="term" value="F:copper ion binding"/>
    <property type="evidence" value="ECO:0007669"/>
    <property type="project" value="TreeGrafter"/>
</dbReference>
<dbReference type="Pfam" id="PF00122">
    <property type="entry name" value="E1-E2_ATPase"/>
    <property type="match status" value="1"/>
</dbReference>
<evidence type="ECO:0000259" key="11">
    <source>
        <dbReference type="PROSITE" id="PS50846"/>
    </source>
</evidence>
<evidence type="ECO:0000256" key="1">
    <source>
        <dbReference type="ARBA" id="ARBA00004127"/>
    </source>
</evidence>
<feature type="transmembrane region" description="Helical" evidence="10">
    <location>
        <begin position="82"/>
        <end position="105"/>
    </location>
</feature>
<dbReference type="PANTHER" id="PTHR43520">
    <property type="entry name" value="ATP7, ISOFORM B"/>
    <property type="match status" value="1"/>
</dbReference>
<keyword evidence="6 10" id="KW-0067">ATP-binding</keyword>
<dbReference type="SUPFAM" id="SSF81653">
    <property type="entry name" value="Calcium ATPase, transduction domain A"/>
    <property type="match status" value="1"/>
</dbReference>
<evidence type="ECO:0000256" key="6">
    <source>
        <dbReference type="ARBA" id="ARBA00022840"/>
    </source>
</evidence>
<evidence type="ECO:0000313" key="12">
    <source>
        <dbReference type="EMBL" id="AIL33146.1"/>
    </source>
</evidence>
<dbReference type="InterPro" id="IPR036163">
    <property type="entry name" value="HMA_dom_sf"/>
</dbReference>
<evidence type="ECO:0000256" key="7">
    <source>
        <dbReference type="ARBA" id="ARBA00022967"/>
    </source>
</evidence>
<dbReference type="InterPro" id="IPR018303">
    <property type="entry name" value="ATPase_P-typ_P_site"/>
</dbReference>
<dbReference type="EMBL" id="CP009238">
    <property type="protein sequence ID" value="AIL33146.1"/>
    <property type="molecule type" value="Genomic_DNA"/>
</dbReference>
<dbReference type="Proteomes" id="UP000028945">
    <property type="component" value="Chromosome"/>
</dbReference>
<comment type="subcellular location">
    <subcellularLocation>
        <location evidence="10">Cell membrane</location>
    </subcellularLocation>
    <subcellularLocation>
        <location evidence="1">Endomembrane system</location>
        <topology evidence="1">Multi-pass membrane protein</topology>
    </subcellularLocation>
</comment>
<evidence type="ECO:0000256" key="5">
    <source>
        <dbReference type="ARBA" id="ARBA00022741"/>
    </source>
</evidence>
<evidence type="ECO:0000256" key="9">
    <source>
        <dbReference type="ARBA" id="ARBA00023136"/>
    </source>
</evidence>
<dbReference type="PROSITE" id="PS50846">
    <property type="entry name" value="HMA_2"/>
    <property type="match status" value="1"/>
</dbReference>
<keyword evidence="9 10" id="KW-0472">Membrane</keyword>
<evidence type="ECO:0000256" key="8">
    <source>
        <dbReference type="ARBA" id="ARBA00022989"/>
    </source>
</evidence>
<evidence type="ECO:0000256" key="3">
    <source>
        <dbReference type="ARBA" id="ARBA00022692"/>
    </source>
</evidence>
<accession>A0A077DG45</accession>
<dbReference type="HOGENOM" id="CLU_001771_11_2_4"/>
<dbReference type="Pfam" id="PF00403">
    <property type="entry name" value="HMA"/>
    <property type="match status" value="1"/>
</dbReference>
<dbReference type="InterPro" id="IPR036412">
    <property type="entry name" value="HAD-like_sf"/>
</dbReference>
<dbReference type="InterPro" id="IPR006121">
    <property type="entry name" value="HMA_dom"/>
</dbReference>
<dbReference type="InterPro" id="IPR023299">
    <property type="entry name" value="ATPase_P-typ_cyto_dom_N"/>
</dbReference>
<dbReference type="CDD" id="cd00371">
    <property type="entry name" value="HMA"/>
    <property type="match status" value="1"/>
</dbReference>
<dbReference type="AlphaFoldDB" id="A0A077DG45"/>
<dbReference type="NCBIfam" id="TIGR01511">
    <property type="entry name" value="ATPase-IB1_Cu"/>
    <property type="match status" value="1"/>
</dbReference>
<dbReference type="PROSITE" id="PS01047">
    <property type="entry name" value="HMA_1"/>
    <property type="match status" value="1"/>
</dbReference>
<sequence>MIDKQYTIEGMSCQACATRLEKVLNRKPEVEQAEVNFATETLNIRYHDQVSEHQIHEWVKDAGFKIAATITQTPQKPSLRLWATWTITLYFTLLMVGMLFHVEWIHSHTSIFIQFILATFSQLFLAIPFYKSAYAAIKGRMANMDVLVSSGTLIIWLYSSIVFLANIPEHVYFEASCMILGFVSLGKYIEEKVKKESLNSISLLVKLNPKTVLAKRSDTWTEIPFDQIQTGEIIRARQGERIAADGVILEGHAFFDESHLTGESISLEKSTDDQVLAGSLVSDGSVIYLAQALGEKTLLGDMIHAMNEAQGTKAHIARLADKVSSVFVPLVMGIALLTFIVNFFLLSDVETAIIRAVSVLVIACPCALGLATPAAIMVGIGMASRNGIWFKQASTLESTAHLKEIVLDKTGTLTLGKPEIKHILLLDDSYSETQVLSLACALESQVSHPLATAIIEEAQRRQINPPSAKNVEVTAGHGIKGQVNELTIELAKPDSLGIDTQSLSKDLSSYSLIGMRVNHHLVALIALGDTLKPDTIPTIQALQQDGLDITILSGDQESLVQHIAQTLHIKHAKGNQTPRDKASYIQNSPHPIGMVGDGINDAAALTAATVSYSFKDSTDVAQHSADITLMGNALMGIYKSLLISRATMKTIKQNLFFALVYNCLGIPLAAFGLLTPAVAGLAMALSSFSVIMNALRLKRLTFPSFLNTTDKP</sequence>
<dbReference type="InterPro" id="IPR059000">
    <property type="entry name" value="ATPase_P-type_domA"/>
</dbReference>
<evidence type="ECO:0000256" key="10">
    <source>
        <dbReference type="RuleBase" id="RU362081"/>
    </source>
</evidence>
<reference evidence="12 13" key="1">
    <citation type="journal article" date="2014" name="BMC Genomics">
        <title>A genomic perspective on a new bacterial genus and species from the Alcaligenaceae family, Basilea psittacipulmonis.</title>
        <authorList>
            <person name="Whiteson K.L."/>
            <person name="Hernandez D."/>
            <person name="Lazarevic V."/>
            <person name="Gaia N."/>
            <person name="Farinelli L."/>
            <person name="Francois P."/>
            <person name="Pilo P."/>
            <person name="Frey J."/>
            <person name="Schrenzel J."/>
        </authorList>
    </citation>
    <scope>NUCLEOTIDE SEQUENCE [LARGE SCALE GENOMIC DNA]</scope>
    <source>
        <strain evidence="12 13">DSM 24701</strain>
    </source>
</reference>
<dbReference type="NCBIfam" id="TIGR01494">
    <property type="entry name" value="ATPase_P-type"/>
    <property type="match status" value="1"/>
</dbReference>
<dbReference type="GO" id="GO:0055070">
    <property type="term" value="P:copper ion homeostasis"/>
    <property type="evidence" value="ECO:0007669"/>
    <property type="project" value="TreeGrafter"/>
</dbReference>
<gene>
    <name evidence="12" type="ORF">IX83_07405</name>
</gene>
<dbReference type="SUPFAM" id="SSF81665">
    <property type="entry name" value="Calcium ATPase, transmembrane domain M"/>
    <property type="match status" value="1"/>
</dbReference>
<organism evidence="12 13">
    <name type="scientific">Basilea psittacipulmonis DSM 24701</name>
    <dbReference type="NCBI Taxonomy" id="1072685"/>
    <lineage>
        <taxon>Bacteria</taxon>
        <taxon>Pseudomonadati</taxon>
        <taxon>Pseudomonadota</taxon>
        <taxon>Betaproteobacteria</taxon>
        <taxon>Burkholderiales</taxon>
        <taxon>Alcaligenaceae</taxon>
        <taxon>Basilea</taxon>
    </lineage>
</organism>
<dbReference type="Pfam" id="PF00702">
    <property type="entry name" value="Hydrolase"/>
    <property type="match status" value="1"/>
</dbReference>
<dbReference type="OrthoDB" id="8552908at2"/>
<dbReference type="GO" id="GO:0005886">
    <property type="term" value="C:plasma membrane"/>
    <property type="evidence" value="ECO:0007669"/>
    <property type="project" value="UniProtKB-SubCell"/>
</dbReference>
<dbReference type="eggNOG" id="COG2217">
    <property type="taxonomic scope" value="Bacteria"/>
</dbReference>